<dbReference type="Proteomes" id="UP000006465">
    <property type="component" value="Chromosome"/>
</dbReference>
<feature type="region of interest" description="Disordered" evidence="1">
    <location>
        <begin position="42"/>
        <end position="106"/>
    </location>
</feature>
<evidence type="ECO:0000313" key="3">
    <source>
        <dbReference type="EMBL" id="AFK16248.1"/>
    </source>
</evidence>
<dbReference type="GeneID" id="93975039"/>
<feature type="compositionally biased region" description="Basic and acidic residues" evidence="1">
    <location>
        <begin position="67"/>
        <end position="82"/>
    </location>
</feature>
<evidence type="ECO:0000259" key="2">
    <source>
        <dbReference type="Pfam" id="PF11268"/>
    </source>
</evidence>
<sequence length="361" mass="39874">MQELVLIPSESTKTSLVFHAAESPEDQYFLVVDDSLRAALLGKTSEDSSPMPAPPDSAADNAETDSQVDKVEPPCESEEAHPADNAVASIAPGANGQRELRTKEMDPRLSTPLAMRPREIQDRIRGGATVAQLAEENGVTESRIEPYAHPVLLERARIADMAKQSHPVRDDGPARLTLWEVLATAFAARGLDLSTTQWDAYRDASGQWIATVSWKSGVSDLTAEWSYHRNSMSSTTAIARNGIAADLIDPDFIQPVRTISPVGRPRAVDVFENTQDFEPTKEKHAESDIEKTRDDLPPVTEVQEPHREVSAQDSLEVSGEEFLQHPDQQPKAPSKRRRKAVTPHWEDVLLGVRTNTKRPRS</sequence>
<gene>
    <name evidence="3" type="ORF">CP258_03180</name>
</gene>
<name>A0AAU8PP35_CORPS</name>
<dbReference type="InterPro" id="IPR047682">
    <property type="entry name" value="SepH-like"/>
</dbReference>
<dbReference type="InterPro" id="IPR021421">
    <property type="entry name" value="DUF3071"/>
</dbReference>
<dbReference type="Pfam" id="PF11268">
    <property type="entry name" value="DUF3071"/>
    <property type="match status" value="1"/>
</dbReference>
<feature type="domain" description="DUF3071" evidence="2">
    <location>
        <begin position="1"/>
        <end position="227"/>
    </location>
</feature>
<protein>
    <submittedName>
        <fullName evidence="3">DUF3071 domain-containing protein</fullName>
    </submittedName>
</protein>
<reference evidence="3 4" key="1">
    <citation type="journal article" date="2013" name="J. Biotechnol.">
        <title>Genome sequence of Corynebacterium pseudotuberculosis biovar equi strain 258 and prediction of antigenic targets to improve biotechnological vaccine production.</title>
        <authorList>
            <person name="Soares S.C."/>
            <person name="Trost E."/>
            <person name="Ramos R.T."/>
            <person name="Carneiro A.R."/>
            <person name="Santos A.R."/>
            <person name="Pinto A.C."/>
            <person name="Barbosa E."/>
            <person name="Aburjaile F."/>
            <person name="Ali A."/>
            <person name="Diniz C.A."/>
            <person name="Hassan S.S."/>
            <person name="Fiaux K."/>
            <person name="Guimaraes L.C."/>
            <person name="Bakhtiar S.M."/>
            <person name="Pereira U."/>
            <person name="Almeida S.S."/>
            <person name="Abreu V.A."/>
            <person name="Rocha F.S."/>
            <person name="Dorella F.A."/>
            <person name="Miyoshi A."/>
            <person name="Silva A."/>
            <person name="Azevedo V."/>
            <person name="Tauch A."/>
        </authorList>
    </citation>
    <scope>NUCLEOTIDE SEQUENCE [LARGE SCALE GENOMIC DNA]</scope>
    <source>
        <strain evidence="3 4">258</strain>
    </source>
</reference>
<evidence type="ECO:0000313" key="4">
    <source>
        <dbReference type="Proteomes" id="UP000006465"/>
    </source>
</evidence>
<dbReference type="AlphaFoldDB" id="A0AAU8PP35"/>
<organism evidence="3 4">
    <name type="scientific">Corynebacterium pseudotuberculosis 258</name>
    <dbReference type="NCBI Taxonomy" id="1168865"/>
    <lineage>
        <taxon>Bacteria</taxon>
        <taxon>Bacillati</taxon>
        <taxon>Actinomycetota</taxon>
        <taxon>Actinomycetes</taxon>
        <taxon>Mycobacteriales</taxon>
        <taxon>Corynebacteriaceae</taxon>
        <taxon>Corynebacterium</taxon>
    </lineage>
</organism>
<evidence type="ECO:0000256" key="1">
    <source>
        <dbReference type="SAM" id="MobiDB-lite"/>
    </source>
</evidence>
<dbReference type="KEGG" id="coe:CP258_03180"/>
<dbReference type="RefSeq" id="WP_013241461.1">
    <property type="nucleotide sequence ID" value="NC_017945.3"/>
</dbReference>
<proteinExistence type="predicted"/>
<dbReference type="EMBL" id="CP003540">
    <property type="protein sequence ID" value="AFK16248.1"/>
    <property type="molecule type" value="Genomic_DNA"/>
</dbReference>
<dbReference type="NCBIfam" id="NF040712">
    <property type="entry name" value="SepH"/>
    <property type="match status" value="1"/>
</dbReference>
<feature type="compositionally biased region" description="Basic and acidic residues" evidence="1">
    <location>
        <begin position="278"/>
        <end position="296"/>
    </location>
</feature>
<feature type="region of interest" description="Disordered" evidence="1">
    <location>
        <begin position="274"/>
        <end position="361"/>
    </location>
</feature>
<accession>A0AAU8PP35</accession>